<dbReference type="InterPro" id="IPR037524">
    <property type="entry name" value="PA14/GLEYA"/>
</dbReference>
<dbReference type="PROSITE" id="PS51820">
    <property type="entry name" value="PA14"/>
    <property type="match status" value="1"/>
</dbReference>
<comment type="caution">
    <text evidence="2">The sequence shown here is derived from an EMBL/GenBank/DDBJ whole genome shotgun (WGS) entry which is preliminary data.</text>
</comment>
<evidence type="ECO:0000313" key="3">
    <source>
        <dbReference type="Proteomes" id="UP001183824"/>
    </source>
</evidence>
<feature type="domain" description="PA14" evidence="1">
    <location>
        <begin position="51"/>
        <end position="173"/>
    </location>
</feature>
<protein>
    <submittedName>
        <fullName evidence="2">PA14 domain-containing protein</fullName>
    </submittedName>
</protein>
<dbReference type="EMBL" id="JAVREZ010000002">
    <property type="protein sequence ID" value="MDT0479938.1"/>
    <property type="molecule type" value="Genomic_DNA"/>
</dbReference>
<dbReference type="Pfam" id="PF07691">
    <property type="entry name" value="PA14"/>
    <property type="match status" value="1"/>
</dbReference>
<dbReference type="InterPro" id="IPR011658">
    <property type="entry name" value="PA14_dom"/>
</dbReference>
<sequence length="173" mass="18319">MITAAAQLLFPVRPEDRTKSARRTTATAVVLATAGTLVTLTSAPVSAAVACASPVFKRQFYANTSLSGTPKKTDCDTAIDQSWSGAPVSGLPKDDFGARWTVTRDFGSGGPFALGATGLDGIRVYVDGVRRIDLWKNVSTTVKKTANVTIPSGRHTLRIDYTNWTGAAKVKVT</sequence>
<accession>A0ABU2V3I4</accession>
<dbReference type="Proteomes" id="UP001183824">
    <property type="component" value="Unassembled WGS sequence"/>
</dbReference>
<dbReference type="SUPFAM" id="SSF56988">
    <property type="entry name" value="Anthrax protective antigen"/>
    <property type="match status" value="1"/>
</dbReference>
<reference evidence="3" key="1">
    <citation type="submission" date="2023-07" db="EMBL/GenBank/DDBJ databases">
        <title>30 novel species of actinomycetes from the DSMZ collection.</title>
        <authorList>
            <person name="Nouioui I."/>
        </authorList>
    </citation>
    <scope>NUCLEOTIDE SEQUENCE [LARGE SCALE GENOMIC DNA]</scope>
    <source>
        <strain evidence="3">DSM 41640</strain>
    </source>
</reference>
<name>A0ABU2V3I4_9ACTN</name>
<evidence type="ECO:0000259" key="1">
    <source>
        <dbReference type="PROSITE" id="PS51820"/>
    </source>
</evidence>
<dbReference type="RefSeq" id="WP_311713274.1">
    <property type="nucleotide sequence ID" value="NZ_JAVREZ010000002.1"/>
</dbReference>
<evidence type="ECO:0000313" key="2">
    <source>
        <dbReference type="EMBL" id="MDT0479938.1"/>
    </source>
</evidence>
<organism evidence="2 3">
    <name type="scientific">Streptomyces doebereineriae</name>
    <dbReference type="NCBI Taxonomy" id="3075528"/>
    <lineage>
        <taxon>Bacteria</taxon>
        <taxon>Bacillati</taxon>
        <taxon>Actinomycetota</taxon>
        <taxon>Actinomycetes</taxon>
        <taxon>Kitasatosporales</taxon>
        <taxon>Streptomycetaceae</taxon>
        <taxon>Streptomyces</taxon>
    </lineage>
</organism>
<keyword evidence="3" id="KW-1185">Reference proteome</keyword>
<proteinExistence type="predicted"/>
<gene>
    <name evidence="2" type="ORF">RNB18_07095</name>
</gene>